<gene>
    <name evidence="2" type="ORF">METZ01_LOCUS355233</name>
</gene>
<dbReference type="SMART" id="SM00382">
    <property type="entry name" value="AAA"/>
    <property type="match status" value="1"/>
</dbReference>
<sequence length="277" mass="32004">MDCTACHGTGWRTRDVDDVQHVERCDCWHQQVARKLLAEAKIPPRYNKCDFSSFVTYQNEQLLRTVDRARKFVEAFPVVEKGLLLIGPPGIGKTHLAVSTLREVVFSKGIRGLYFDTRTLLSTIRSTFNPVTRKSEAEVLEQVMTAELLVLDDLGAERPTDWVEETMNLIVNTRYNDRRPTIFTSNYEDIPDTDDLDSLLVRVGFRMHSRLREMCEFLEYGGPDYRDFEYPPTGDDLYQRWKSQPRRRLPKRTSVRARAQLKHGRLDLGWSGGKASS</sequence>
<dbReference type="GO" id="GO:0006260">
    <property type="term" value="P:DNA replication"/>
    <property type="evidence" value="ECO:0007669"/>
    <property type="project" value="TreeGrafter"/>
</dbReference>
<dbReference type="CDD" id="cd00009">
    <property type="entry name" value="AAA"/>
    <property type="match status" value="1"/>
</dbReference>
<feature type="non-terminal residue" evidence="2">
    <location>
        <position position="277"/>
    </location>
</feature>
<reference evidence="2" key="1">
    <citation type="submission" date="2018-05" db="EMBL/GenBank/DDBJ databases">
        <authorList>
            <person name="Lanie J.A."/>
            <person name="Ng W.-L."/>
            <person name="Kazmierczak K.M."/>
            <person name="Andrzejewski T.M."/>
            <person name="Davidsen T.M."/>
            <person name="Wayne K.J."/>
            <person name="Tettelin H."/>
            <person name="Glass J.I."/>
            <person name="Rusch D."/>
            <person name="Podicherti R."/>
            <person name="Tsui H.-C.T."/>
            <person name="Winkler M.E."/>
        </authorList>
    </citation>
    <scope>NUCLEOTIDE SEQUENCE</scope>
</reference>
<name>A0A382RXG8_9ZZZZ</name>
<protein>
    <recommendedName>
        <fullName evidence="1">AAA+ ATPase domain-containing protein</fullName>
    </recommendedName>
</protein>
<dbReference type="EMBL" id="UINC01124915">
    <property type="protein sequence ID" value="SVD02379.1"/>
    <property type="molecule type" value="Genomic_DNA"/>
</dbReference>
<organism evidence="2">
    <name type="scientific">marine metagenome</name>
    <dbReference type="NCBI Taxonomy" id="408172"/>
    <lineage>
        <taxon>unclassified sequences</taxon>
        <taxon>metagenomes</taxon>
        <taxon>ecological metagenomes</taxon>
    </lineage>
</organism>
<proteinExistence type="predicted"/>
<dbReference type="AlphaFoldDB" id="A0A382RXG8"/>
<dbReference type="GO" id="GO:0005524">
    <property type="term" value="F:ATP binding"/>
    <property type="evidence" value="ECO:0007669"/>
    <property type="project" value="InterPro"/>
</dbReference>
<dbReference type="PANTHER" id="PTHR30050">
    <property type="entry name" value="CHROMOSOMAL REPLICATION INITIATOR PROTEIN DNAA"/>
    <property type="match status" value="1"/>
</dbReference>
<evidence type="ECO:0000313" key="2">
    <source>
        <dbReference type="EMBL" id="SVD02379.1"/>
    </source>
</evidence>
<dbReference type="Gene3D" id="3.40.50.300">
    <property type="entry name" value="P-loop containing nucleotide triphosphate hydrolases"/>
    <property type="match status" value="1"/>
</dbReference>
<dbReference type="PANTHER" id="PTHR30050:SF4">
    <property type="entry name" value="ATP-BINDING PROTEIN RV3427C IN INSERTION SEQUENCE-RELATED"/>
    <property type="match status" value="1"/>
</dbReference>
<accession>A0A382RXG8</accession>
<dbReference type="Pfam" id="PF01695">
    <property type="entry name" value="IstB_IS21"/>
    <property type="match status" value="1"/>
</dbReference>
<dbReference type="InterPro" id="IPR002611">
    <property type="entry name" value="IstB_ATP-bd"/>
</dbReference>
<feature type="domain" description="AAA+ ATPase" evidence="1">
    <location>
        <begin position="79"/>
        <end position="215"/>
    </location>
</feature>
<dbReference type="InterPro" id="IPR027417">
    <property type="entry name" value="P-loop_NTPase"/>
</dbReference>
<dbReference type="SUPFAM" id="SSF52540">
    <property type="entry name" value="P-loop containing nucleoside triphosphate hydrolases"/>
    <property type="match status" value="1"/>
</dbReference>
<evidence type="ECO:0000259" key="1">
    <source>
        <dbReference type="SMART" id="SM00382"/>
    </source>
</evidence>
<dbReference type="InterPro" id="IPR003593">
    <property type="entry name" value="AAA+_ATPase"/>
</dbReference>